<dbReference type="InterPro" id="IPR024961">
    <property type="entry name" value="T2SS_GspC_N"/>
</dbReference>
<evidence type="ECO:0000313" key="11">
    <source>
        <dbReference type="EMBL" id="BAU76726.1"/>
    </source>
</evidence>
<protein>
    <recommendedName>
        <fullName evidence="10">Type II secretion system protein GspC N-terminal domain-containing protein</fullName>
    </recommendedName>
</protein>
<keyword evidence="6" id="KW-0653">Protein transport</keyword>
<evidence type="ECO:0000256" key="4">
    <source>
        <dbReference type="ARBA" id="ARBA00022519"/>
    </source>
</evidence>
<dbReference type="Proteomes" id="UP000218554">
    <property type="component" value="Chromosome"/>
</dbReference>
<feature type="domain" description="Type II secretion system protein GspC N-terminal" evidence="10">
    <location>
        <begin position="28"/>
        <end position="149"/>
    </location>
</feature>
<evidence type="ECO:0000256" key="6">
    <source>
        <dbReference type="ARBA" id="ARBA00022927"/>
    </source>
</evidence>
<evidence type="ECO:0000256" key="9">
    <source>
        <dbReference type="SAM" id="Phobius"/>
    </source>
</evidence>
<keyword evidence="4" id="KW-0997">Cell inner membrane</keyword>
<gene>
    <name evidence="11" type="ORF">KF707C_50380</name>
</gene>
<comment type="subcellular location">
    <subcellularLocation>
        <location evidence="1">Cell inner membrane</location>
    </subcellularLocation>
</comment>
<evidence type="ECO:0000256" key="1">
    <source>
        <dbReference type="ARBA" id="ARBA00004533"/>
    </source>
</evidence>
<keyword evidence="12" id="KW-1185">Reference proteome</keyword>
<dbReference type="EMBL" id="AP014862">
    <property type="protein sequence ID" value="BAU76726.1"/>
    <property type="molecule type" value="Genomic_DNA"/>
</dbReference>
<reference evidence="12" key="1">
    <citation type="submission" date="2015-05" db="EMBL/GenBank/DDBJ databases">
        <title>Draft genome sequencing of a biphenyl-degrading bacterium, Pseudomonas balearica KF707 (=NBRC110670).</title>
        <authorList>
            <person name="Kimura N."/>
            <person name="Hirose J."/>
            <person name="Watanabe T."/>
            <person name="Suenaga H."/>
            <person name="Fujihara H."/>
            <person name="Noguchi M."/>
            <person name="Hashimoto M."/>
            <person name="Shimodaira J."/>
            <person name="Tsuchikane K."/>
            <person name="Hosoyama A."/>
            <person name="Yamazoe A."/>
            <person name="Fujita N."/>
            <person name="Furukawa K."/>
        </authorList>
    </citation>
    <scope>NUCLEOTIDE SEQUENCE [LARGE SCALE GENOMIC DNA]</scope>
    <source>
        <strain evidence="12">DSM 10086 / NBRC 110670 / KF707</strain>
    </source>
</reference>
<dbReference type="Gene3D" id="2.30.30.830">
    <property type="match status" value="1"/>
</dbReference>
<accession>A0AAD1C3F4</accession>
<evidence type="ECO:0000256" key="7">
    <source>
        <dbReference type="ARBA" id="ARBA00022989"/>
    </source>
</evidence>
<keyword evidence="7 9" id="KW-1133">Transmembrane helix</keyword>
<evidence type="ECO:0000313" key="12">
    <source>
        <dbReference type="Proteomes" id="UP000218554"/>
    </source>
</evidence>
<dbReference type="GO" id="GO:0015031">
    <property type="term" value="P:protein transport"/>
    <property type="evidence" value="ECO:0007669"/>
    <property type="project" value="UniProtKB-KW"/>
</dbReference>
<sequence>MARLQRLRRLPLRVLPALGALALGAWLAWLGQDAWHYRAAIAAHRPQVLASPEVQRTASAPLDHALVAQLFGVLPPGPRMSAEETARALSLSLLASFAESRPEHSRALLASSAGSAFYRPGQSLPGGAVLRAVAADHVLIERDGREYRLDFPQRANRHFLPLAPRAGAPSSLPEKSP</sequence>
<evidence type="ECO:0000256" key="3">
    <source>
        <dbReference type="ARBA" id="ARBA00022475"/>
    </source>
</evidence>
<evidence type="ECO:0000259" key="10">
    <source>
        <dbReference type="Pfam" id="PF11356"/>
    </source>
</evidence>
<keyword evidence="5 9" id="KW-0812">Transmembrane</keyword>
<dbReference type="Pfam" id="PF11356">
    <property type="entry name" value="T2SSC"/>
    <property type="match status" value="1"/>
</dbReference>
<proteinExistence type="predicted"/>
<dbReference type="KEGG" id="pfuw:KF707C_50380"/>
<dbReference type="RefSeq" id="WP_003451854.1">
    <property type="nucleotide sequence ID" value="NZ_AJMR01000143.1"/>
</dbReference>
<feature type="transmembrane region" description="Helical" evidence="9">
    <location>
        <begin position="12"/>
        <end position="31"/>
    </location>
</feature>
<dbReference type="GO" id="GO:0005886">
    <property type="term" value="C:plasma membrane"/>
    <property type="evidence" value="ECO:0007669"/>
    <property type="project" value="UniProtKB-SubCell"/>
</dbReference>
<keyword evidence="8 9" id="KW-0472">Membrane</keyword>
<evidence type="ECO:0000256" key="5">
    <source>
        <dbReference type="ARBA" id="ARBA00022692"/>
    </source>
</evidence>
<dbReference type="AlphaFoldDB" id="A0AAD1C3F4"/>
<organism evidence="11 12">
    <name type="scientific">Metapseudomonas furukawaii</name>
    <name type="common">Pseudomonas furukawaii</name>
    <dbReference type="NCBI Taxonomy" id="1149133"/>
    <lineage>
        <taxon>Bacteria</taxon>
        <taxon>Pseudomonadati</taxon>
        <taxon>Pseudomonadota</taxon>
        <taxon>Gammaproteobacteria</taxon>
        <taxon>Pseudomonadales</taxon>
        <taxon>Pseudomonadaceae</taxon>
        <taxon>Metapseudomonas</taxon>
    </lineage>
</organism>
<keyword evidence="2" id="KW-0813">Transport</keyword>
<reference evidence="11 12" key="2">
    <citation type="journal article" date="2017" name="Int. J. Syst. Evol. Microbiol.">
        <title>Pseudomonas furukawaii sp. nov., a polychlorinated biphenyl-degrading bacterium isolated from biphenyl-contaminated soil in Japan.</title>
        <authorList>
            <person name="Kimura N."/>
            <person name="Watanabe T."/>
            <person name="Suenaga H."/>
            <person name="Fujihara H."/>
            <person name="Futagami T."/>
            <person name="Goto M."/>
            <person name="Hanada S."/>
            <person name="Hirose J."/>
        </authorList>
    </citation>
    <scope>NUCLEOTIDE SEQUENCE [LARGE SCALE GENOMIC DNA]</scope>
    <source>
        <strain evidence="12">DSM 10086 / NBRC 110670 / KF707</strain>
    </source>
</reference>
<evidence type="ECO:0000256" key="2">
    <source>
        <dbReference type="ARBA" id="ARBA00022448"/>
    </source>
</evidence>
<keyword evidence="3" id="KW-1003">Cell membrane</keyword>
<evidence type="ECO:0000256" key="8">
    <source>
        <dbReference type="ARBA" id="ARBA00023136"/>
    </source>
</evidence>
<name>A0AAD1C3F4_METFU</name>